<sequence length="587" mass="58669">MIFQKTVNNRFYASPSGAPAKPDPPGIVPAGPPATGLPKLLSLTTQASSSIISVAGGGGSAAGGGGGGAAGADSQAGVGRPAGEFMHIAAVAKPHTDDILQFRIRSSNNAPAAAAAAAQDPLAQSQSAGKAGLGLRQAPSILRKRGTELATAAAGAAGANNANSGANRAGDPAGAADASPRKRARKQQLQPDSASQLLAAAAAAAAAASAGSIEALAPQAQPALTPASAASPSSAMSPAGAATMLYRQNHSQPPPADPGGGRALPAGAAAAAAFASPALPNQTLPAGSAPASVRLTRPVPTGQTAGPIRLVKEELVLADADIALGSHENVGPDSPACSPEDEQYRRMLRVLQEEPCRPQVFSRPRACLLPPEQLCPAPADRGRARLGHFLRPADVRRIPPSKRPSPIELGRSARGLADCRRVCSLADGLDDLRASEERLAARLVAVSRRLAPSGSSPAGCAAAMALSSPDKNSAAAGPAPLLQASAQPSRVLAELLARTRAMLLDLLSAHAPAAFVAMRSAMAAASGSASSSSSSAAAAASIADDERASSVASPTFANVEVDSARNRSSRRRRRTTSISRGEVSDAS</sequence>
<evidence type="ECO:0000313" key="4">
    <source>
        <dbReference type="Proteomes" id="UP000215902"/>
    </source>
</evidence>
<feature type="region of interest" description="Disordered" evidence="1">
    <location>
        <begin position="12"/>
        <end position="33"/>
    </location>
</feature>
<keyword evidence="4" id="KW-1185">Reference proteome</keyword>
<feature type="region of interest" description="Disordered" evidence="1">
    <location>
        <begin position="535"/>
        <end position="587"/>
    </location>
</feature>
<feature type="region of interest" description="Disordered" evidence="1">
    <location>
        <begin position="156"/>
        <end position="193"/>
    </location>
</feature>
<feature type="compositionally biased region" description="Pro residues" evidence="1">
    <location>
        <begin position="21"/>
        <end position="32"/>
    </location>
</feature>
<dbReference type="EMBL" id="NIVC01000678">
    <property type="protein sequence ID" value="PAA78565.1"/>
    <property type="molecule type" value="Genomic_DNA"/>
</dbReference>
<dbReference type="EMBL" id="NIVC01001135">
    <property type="protein sequence ID" value="PAA71811.1"/>
    <property type="molecule type" value="Genomic_DNA"/>
</dbReference>
<accession>A0A267FXM0</accession>
<feature type="compositionally biased region" description="Low complexity" evidence="1">
    <location>
        <begin position="156"/>
        <end position="178"/>
    </location>
</feature>
<reference evidence="3 4" key="1">
    <citation type="submission" date="2017-06" db="EMBL/GenBank/DDBJ databases">
        <title>A platform for efficient transgenesis in Macrostomum lignano, a flatworm model organism for stem cell research.</title>
        <authorList>
            <person name="Berezikov E."/>
        </authorList>
    </citation>
    <scope>NUCLEOTIDE SEQUENCE [LARGE SCALE GENOMIC DNA]</scope>
    <source>
        <strain evidence="3">DV1</strain>
        <tissue evidence="3">Whole organism</tissue>
    </source>
</reference>
<comment type="caution">
    <text evidence="3">The sequence shown here is derived from an EMBL/GenBank/DDBJ whole genome shotgun (WGS) entry which is preliminary data.</text>
</comment>
<evidence type="ECO:0000256" key="1">
    <source>
        <dbReference type="SAM" id="MobiDB-lite"/>
    </source>
</evidence>
<organism evidence="3 4">
    <name type="scientific">Macrostomum lignano</name>
    <dbReference type="NCBI Taxonomy" id="282301"/>
    <lineage>
        <taxon>Eukaryota</taxon>
        <taxon>Metazoa</taxon>
        <taxon>Spiralia</taxon>
        <taxon>Lophotrochozoa</taxon>
        <taxon>Platyhelminthes</taxon>
        <taxon>Rhabditophora</taxon>
        <taxon>Macrostomorpha</taxon>
        <taxon>Macrostomida</taxon>
        <taxon>Macrostomidae</taxon>
        <taxon>Macrostomum</taxon>
    </lineage>
</organism>
<gene>
    <name evidence="2" type="ORF">BOX15_Mlig025536g1</name>
    <name evidence="3" type="ORF">BOX15_Mlig025536g4</name>
</gene>
<protein>
    <submittedName>
        <fullName evidence="3">Uncharacterized protein</fullName>
    </submittedName>
</protein>
<evidence type="ECO:0000313" key="3">
    <source>
        <dbReference type="EMBL" id="PAA78565.1"/>
    </source>
</evidence>
<name>A0A267FXM0_9PLAT</name>
<proteinExistence type="predicted"/>
<evidence type="ECO:0000313" key="2">
    <source>
        <dbReference type="EMBL" id="PAA71811.1"/>
    </source>
</evidence>
<dbReference type="Proteomes" id="UP000215902">
    <property type="component" value="Unassembled WGS sequence"/>
</dbReference>
<dbReference type="AlphaFoldDB" id="A0A267FXM0"/>